<evidence type="ECO:0000256" key="8">
    <source>
        <dbReference type="ARBA" id="ARBA00022989"/>
    </source>
</evidence>
<dbReference type="InterPro" id="IPR006260">
    <property type="entry name" value="TonB/TolA_C"/>
</dbReference>
<accession>A0A556A919</accession>
<keyword evidence="8 11" id="KW-1133">Transmembrane helix</keyword>
<evidence type="ECO:0000256" key="10">
    <source>
        <dbReference type="SAM" id="MobiDB-lite"/>
    </source>
</evidence>
<keyword evidence="6 11" id="KW-0812">Transmembrane</keyword>
<feature type="transmembrane region" description="Helical" evidence="11">
    <location>
        <begin position="17"/>
        <end position="37"/>
    </location>
</feature>
<dbReference type="PRINTS" id="PR01217">
    <property type="entry name" value="PRICHEXTENSN"/>
</dbReference>
<feature type="region of interest" description="Disordered" evidence="10">
    <location>
        <begin position="63"/>
        <end position="204"/>
    </location>
</feature>
<evidence type="ECO:0000256" key="3">
    <source>
        <dbReference type="ARBA" id="ARBA00022448"/>
    </source>
</evidence>
<keyword evidence="7" id="KW-0653">Protein transport</keyword>
<evidence type="ECO:0000313" key="14">
    <source>
        <dbReference type="Proteomes" id="UP000318405"/>
    </source>
</evidence>
<evidence type="ECO:0000256" key="2">
    <source>
        <dbReference type="ARBA" id="ARBA00006555"/>
    </source>
</evidence>
<dbReference type="GO" id="GO:0098797">
    <property type="term" value="C:plasma membrane protein complex"/>
    <property type="evidence" value="ECO:0007669"/>
    <property type="project" value="TreeGrafter"/>
</dbReference>
<gene>
    <name evidence="13" type="ORF">FOZ76_23815</name>
</gene>
<sequence>MTVSKTWGSHTSAGTRAAAAAAVLAVHGGVIAALMMARPEPMLIDEPQVVQIRFVEIAPEIQQVQAPPAPEPAPPAPEPVVEPPPPETPPEPPPPEPPPEPEPPPPEPIPEPPPPPPPEPPPKPKPKPPEPKPQPKPQPPRPQPPRPQPPAPQPAPPSPMPPAGTPDAAQQRSAAPDLPQAPRADTPRLVGTVDYLGERPTPDYPRAARRMREEGRVVVRVTINVRGTVDRAVVQRSSGFDRLDQAALAAAQQTRFRPYTENGVAYAAMADIPYDFKLR</sequence>
<evidence type="ECO:0000256" key="4">
    <source>
        <dbReference type="ARBA" id="ARBA00022475"/>
    </source>
</evidence>
<dbReference type="Proteomes" id="UP000318405">
    <property type="component" value="Unassembled WGS sequence"/>
</dbReference>
<keyword evidence="3" id="KW-0813">Transport</keyword>
<evidence type="ECO:0000256" key="1">
    <source>
        <dbReference type="ARBA" id="ARBA00004383"/>
    </source>
</evidence>
<dbReference type="GO" id="GO:0031992">
    <property type="term" value="F:energy transducer activity"/>
    <property type="evidence" value="ECO:0007669"/>
    <property type="project" value="TreeGrafter"/>
</dbReference>
<dbReference type="AlphaFoldDB" id="A0A556A919"/>
<dbReference type="RefSeq" id="WP_143950791.1">
    <property type="nucleotide sequence ID" value="NZ_BAABMB010000005.1"/>
</dbReference>
<dbReference type="InterPro" id="IPR037682">
    <property type="entry name" value="TonB_C"/>
</dbReference>
<comment type="caution">
    <text evidence="13">The sequence shown here is derived from an EMBL/GenBank/DDBJ whole genome shotgun (WGS) entry which is preliminary data.</text>
</comment>
<keyword evidence="14" id="KW-1185">Reference proteome</keyword>
<protein>
    <submittedName>
        <fullName evidence="13">Energy transducer TonB</fullName>
    </submittedName>
</protein>
<dbReference type="PANTHER" id="PTHR33446">
    <property type="entry name" value="PROTEIN TONB-RELATED"/>
    <property type="match status" value="1"/>
</dbReference>
<name>A0A556A919_9BURK</name>
<feature type="domain" description="TonB C-terminal" evidence="12">
    <location>
        <begin position="189"/>
        <end position="279"/>
    </location>
</feature>
<reference evidence="13 14" key="1">
    <citation type="submission" date="2019-07" db="EMBL/GenBank/DDBJ databases">
        <title>Qingshengfaniella alkalisoli gen. nov., sp. nov., isolated from saline soil.</title>
        <authorList>
            <person name="Xu L."/>
            <person name="Huang X.-X."/>
            <person name="Sun J.-Q."/>
        </authorList>
    </citation>
    <scope>NUCLEOTIDE SEQUENCE [LARGE SCALE GENOMIC DNA]</scope>
    <source>
        <strain evidence="13 14">DSM 27279</strain>
    </source>
</reference>
<keyword evidence="5" id="KW-0997">Cell inner membrane</keyword>
<feature type="compositionally biased region" description="Pro residues" evidence="10">
    <location>
        <begin position="131"/>
        <end position="164"/>
    </location>
</feature>
<evidence type="ECO:0000313" key="13">
    <source>
        <dbReference type="EMBL" id="TSH89387.1"/>
    </source>
</evidence>
<dbReference type="GO" id="GO:0015031">
    <property type="term" value="P:protein transport"/>
    <property type="evidence" value="ECO:0007669"/>
    <property type="project" value="UniProtKB-KW"/>
</dbReference>
<dbReference type="Pfam" id="PF03544">
    <property type="entry name" value="TonB_C"/>
    <property type="match status" value="1"/>
</dbReference>
<feature type="compositionally biased region" description="Pro residues" evidence="10">
    <location>
        <begin position="67"/>
        <end position="123"/>
    </location>
</feature>
<evidence type="ECO:0000256" key="6">
    <source>
        <dbReference type="ARBA" id="ARBA00022692"/>
    </source>
</evidence>
<dbReference type="EMBL" id="VLTJ01000041">
    <property type="protein sequence ID" value="TSH89387.1"/>
    <property type="molecule type" value="Genomic_DNA"/>
</dbReference>
<dbReference type="GO" id="GO:0055085">
    <property type="term" value="P:transmembrane transport"/>
    <property type="evidence" value="ECO:0007669"/>
    <property type="project" value="InterPro"/>
</dbReference>
<dbReference type="PROSITE" id="PS52015">
    <property type="entry name" value="TONB_CTD"/>
    <property type="match status" value="1"/>
</dbReference>
<dbReference type="Gene3D" id="3.30.1150.10">
    <property type="match status" value="1"/>
</dbReference>
<evidence type="ECO:0000256" key="7">
    <source>
        <dbReference type="ARBA" id="ARBA00022927"/>
    </source>
</evidence>
<dbReference type="SUPFAM" id="SSF74653">
    <property type="entry name" value="TolA/TonB C-terminal domain"/>
    <property type="match status" value="1"/>
</dbReference>
<dbReference type="PANTHER" id="PTHR33446:SF2">
    <property type="entry name" value="PROTEIN TONB"/>
    <property type="match status" value="1"/>
</dbReference>
<evidence type="ECO:0000256" key="9">
    <source>
        <dbReference type="ARBA" id="ARBA00023136"/>
    </source>
</evidence>
<keyword evidence="4" id="KW-1003">Cell membrane</keyword>
<dbReference type="NCBIfam" id="TIGR01352">
    <property type="entry name" value="tonB_Cterm"/>
    <property type="match status" value="1"/>
</dbReference>
<organism evidence="13 14">
    <name type="scientific">Verticiella sediminum</name>
    <dbReference type="NCBI Taxonomy" id="1247510"/>
    <lineage>
        <taxon>Bacteria</taxon>
        <taxon>Pseudomonadati</taxon>
        <taxon>Pseudomonadota</taxon>
        <taxon>Betaproteobacteria</taxon>
        <taxon>Burkholderiales</taxon>
        <taxon>Alcaligenaceae</taxon>
        <taxon>Verticiella</taxon>
    </lineage>
</organism>
<evidence type="ECO:0000256" key="11">
    <source>
        <dbReference type="SAM" id="Phobius"/>
    </source>
</evidence>
<proteinExistence type="inferred from homology"/>
<evidence type="ECO:0000259" key="12">
    <source>
        <dbReference type="PROSITE" id="PS52015"/>
    </source>
</evidence>
<dbReference type="InterPro" id="IPR051045">
    <property type="entry name" value="TonB-dependent_transducer"/>
</dbReference>
<comment type="subcellular location">
    <subcellularLocation>
        <location evidence="1">Cell inner membrane</location>
        <topology evidence="1">Single-pass membrane protein</topology>
        <orientation evidence="1">Periplasmic side</orientation>
    </subcellularLocation>
</comment>
<comment type="similarity">
    <text evidence="2">Belongs to the TonB family.</text>
</comment>
<keyword evidence="9 11" id="KW-0472">Membrane</keyword>
<dbReference type="OrthoDB" id="9792439at2"/>
<evidence type="ECO:0000256" key="5">
    <source>
        <dbReference type="ARBA" id="ARBA00022519"/>
    </source>
</evidence>